<evidence type="ECO:0008006" key="4">
    <source>
        <dbReference type="Google" id="ProtNLM"/>
    </source>
</evidence>
<dbReference type="VEuPathDB" id="FungiDB:MELLADRAFT_96284"/>
<evidence type="ECO:0000313" key="3">
    <source>
        <dbReference type="Proteomes" id="UP000001072"/>
    </source>
</evidence>
<dbReference type="eggNOG" id="KOG0533">
    <property type="taxonomic scope" value="Eukaryota"/>
</dbReference>
<evidence type="ECO:0000313" key="2">
    <source>
        <dbReference type="EMBL" id="EGG09319.1"/>
    </source>
</evidence>
<reference evidence="3" key="1">
    <citation type="journal article" date="2011" name="Proc. Natl. Acad. Sci. U.S.A.">
        <title>Obligate biotrophy features unraveled by the genomic analysis of rust fungi.</title>
        <authorList>
            <person name="Duplessis S."/>
            <person name="Cuomo C.A."/>
            <person name="Lin Y.-C."/>
            <person name="Aerts A."/>
            <person name="Tisserant E."/>
            <person name="Veneault-Fourrey C."/>
            <person name="Joly D.L."/>
            <person name="Hacquard S."/>
            <person name="Amselem J."/>
            <person name="Cantarel B.L."/>
            <person name="Chiu R."/>
            <person name="Coutinho P.M."/>
            <person name="Feau N."/>
            <person name="Field M."/>
            <person name="Frey P."/>
            <person name="Gelhaye E."/>
            <person name="Goldberg J."/>
            <person name="Grabherr M.G."/>
            <person name="Kodira C.D."/>
            <person name="Kohler A."/>
            <person name="Kuees U."/>
            <person name="Lindquist E.A."/>
            <person name="Lucas S.M."/>
            <person name="Mago R."/>
            <person name="Mauceli E."/>
            <person name="Morin E."/>
            <person name="Murat C."/>
            <person name="Pangilinan J.L."/>
            <person name="Park R."/>
            <person name="Pearson M."/>
            <person name="Quesneville H."/>
            <person name="Rouhier N."/>
            <person name="Sakthikumar S."/>
            <person name="Salamov A.A."/>
            <person name="Schmutz J."/>
            <person name="Selles B."/>
            <person name="Shapiro H."/>
            <person name="Tanguay P."/>
            <person name="Tuskan G.A."/>
            <person name="Henrissat B."/>
            <person name="Van de Peer Y."/>
            <person name="Rouze P."/>
            <person name="Ellis J.G."/>
            <person name="Dodds P.N."/>
            <person name="Schein J.E."/>
            <person name="Zhong S."/>
            <person name="Hamelin R.C."/>
            <person name="Grigoriev I.V."/>
            <person name="Szabo L.J."/>
            <person name="Martin F."/>
        </authorList>
    </citation>
    <scope>NUCLEOTIDE SEQUENCE [LARGE SCALE GENOMIC DNA]</scope>
    <source>
        <strain evidence="3">98AG31 / pathotype 3-4-7</strain>
    </source>
</reference>
<dbReference type="OrthoDB" id="5382468at2759"/>
<proteinExistence type="predicted"/>
<protein>
    <recommendedName>
        <fullName evidence="4">Chromatin target of PRMT1 protein C-terminal domain-containing protein</fullName>
    </recommendedName>
</protein>
<dbReference type="InParanoid" id="F4RE79"/>
<sequence>MSQLNLLKSLKRDEDVSHPTNQMVYHYTYYLFVCLSSEQFDQSGRATEGLAFIFHHSESYAADAIKAFNGASAKGQPIGLRYEFGMPLWVCSSLGLVPNKGPSSLPNKASVLLGQINHDRLTKRFNPSLYKTDRFKNPRSSFPPTGPRGSGGGRSGMKSAKDLDKELEAFMDTTPQNDSKSTESKNAGDVQMAE</sequence>
<dbReference type="Proteomes" id="UP000001072">
    <property type="component" value="Unassembled WGS sequence"/>
</dbReference>
<gene>
    <name evidence="2" type="ORF">MELLADRAFT_96284</name>
</gene>
<dbReference type="RefSeq" id="XP_007407679.1">
    <property type="nucleotide sequence ID" value="XM_007407617.1"/>
</dbReference>
<keyword evidence="3" id="KW-1185">Reference proteome</keyword>
<accession>F4RE79</accession>
<dbReference type="HOGENOM" id="CLU_1402722_0_0_1"/>
<dbReference type="GeneID" id="18937547"/>
<evidence type="ECO:0000256" key="1">
    <source>
        <dbReference type="SAM" id="MobiDB-lite"/>
    </source>
</evidence>
<feature type="region of interest" description="Disordered" evidence="1">
    <location>
        <begin position="127"/>
        <end position="194"/>
    </location>
</feature>
<name>F4RE79_MELLP</name>
<dbReference type="AlphaFoldDB" id="F4RE79"/>
<organism evidence="3">
    <name type="scientific">Melampsora larici-populina (strain 98AG31 / pathotype 3-4-7)</name>
    <name type="common">Poplar leaf rust fungus</name>
    <dbReference type="NCBI Taxonomy" id="747676"/>
    <lineage>
        <taxon>Eukaryota</taxon>
        <taxon>Fungi</taxon>
        <taxon>Dikarya</taxon>
        <taxon>Basidiomycota</taxon>
        <taxon>Pucciniomycotina</taxon>
        <taxon>Pucciniomycetes</taxon>
        <taxon>Pucciniales</taxon>
        <taxon>Melampsoraceae</taxon>
        <taxon>Melampsora</taxon>
    </lineage>
</organism>
<dbReference type="EMBL" id="GL883098">
    <property type="protein sequence ID" value="EGG09319.1"/>
    <property type="molecule type" value="Genomic_DNA"/>
</dbReference>
<dbReference type="STRING" id="747676.F4RE79"/>
<dbReference type="KEGG" id="mlr:MELLADRAFT_96284"/>
<feature type="compositionally biased region" description="Basic and acidic residues" evidence="1">
    <location>
        <begin position="159"/>
        <end position="168"/>
    </location>
</feature>